<feature type="chain" id="PRO_5035832771" evidence="1">
    <location>
        <begin position="17"/>
        <end position="72"/>
    </location>
</feature>
<comment type="caution">
    <text evidence="2">The sequence shown here is derived from an EMBL/GenBank/DDBJ whole genome shotgun (WGS) entry which is preliminary data.</text>
</comment>
<dbReference type="Proteomes" id="UP000683925">
    <property type="component" value="Unassembled WGS sequence"/>
</dbReference>
<feature type="signal peptide" evidence="1">
    <location>
        <begin position="1"/>
        <end position="16"/>
    </location>
</feature>
<keyword evidence="1" id="KW-0732">Signal</keyword>
<dbReference type="EMBL" id="CAJJDP010000117">
    <property type="protein sequence ID" value="CAD8198615.1"/>
    <property type="molecule type" value="Genomic_DNA"/>
</dbReference>
<reference evidence="2" key="1">
    <citation type="submission" date="2021-01" db="EMBL/GenBank/DDBJ databases">
        <authorList>
            <consortium name="Genoscope - CEA"/>
            <person name="William W."/>
        </authorList>
    </citation>
    <scope>NUCLEOTIDE SEQUENCE</scope>
</reference>
<evidence type="ECO:0000313" key="3">
    <source>
        <dbReference type="Proteomes" id="UP000683925"/>
    </source>
</evidence>
<name>A0A8S1XCE1_PAROT</name>
<sequence>MKLILFLALTILICNCQQTDNEYNLFASTEQIKFKNIGLGLMRNIEGISDSFDEIPSSENDILLQNDLNERL</sequence>
<protein>
    <submittedName>
        <fullName evidence="2">Uncharacterized protein</fullName>
    </submittedName>
</protein>
<dbReference type="OrthoDB" id="306094at2759"/>
<keyword evidence="3" id="KW-1185">Reference proteome</keyword>
<dbReference type="AlphaFoldDB" id="A0A8S1XCE1"/>
<evidence type="ECO:0000256" key="1">
    <source>
        <dbReference type="SAM" id="SignalP"/>
    </source>
</evidence>
<gene>
    <name evidence="2" type="ORF">POCTA_138.1.T1170098</name>
</gene>
<organism evidence="2 3">
    <name type="scientific">Paramecium octaurelia</name>
    <dbReference type="NCBI Taxonomy" id="43137"/>
    <lineage>
        <taxon>Eukaryota</taxon>
        <taxon>Sar</taxon>
        <taxon>Alveolata</taxon>
        <taxon>Ciliophora</taxon>
        <taxon>Intramacronucleata</taxon>
        <taxon>Oligohymenophorea</taxon>
        <taxon>Peniculida</taxon>
        <taxon>Parameciidae</taxon>
        <taxon>Paramecium</taxon>
    </lineage>
</organism>
<dbReference type="OMA" id="ILICNCQ"/>
<accession>A0A8S1XCE1</accession>
<evidence type="ECO:0000313" key="2">
    <source>
        <dbReference type="EMBL" id="CAD8198615.1"/>
    </source>
</evidence>
<proteinExistence type="predicted"/>